<dbReference type="EMBL" id="CAIH01000159">
    <property type="protein sequence ID" value="CCH92604.1"/>
    <property type="molecule type" value="Genomic_DNA"/>
</dbReference>
<proteinExistence type="predicted"/>
<evidence type="ECO:0000313" key="2">
    <source>
        <dbReference type="Proteomes" id="UP000005806"/>
    </source>
</evidence>
<reference evidence="1 2" key="1">
    <citation type="submission" date="2012-04" db="EMBL/GenBank/DDBJ databases">
        <authorList>
            <person name="Genoscope - CEA"/>
        </authorList>
    </citation>
    <scope>NUCLEOTIDE SEQUENCE [LARGE SCALE GENOMIC DNA]</scope>
    <source>
        <strain evidence="1 2">9432</strain>
    </source>
</reference>
<dbReference type="AlphaFoldDB" id="A0A822L7W3"/>
<name>A0A822L7W3_MICAE</name>
<sequence>MPLTSEEKQKVLDALDELDRDDLDKILAGLKAFSKWLKRVLYEIYLQIEDGLQSLWNSIRSFFS</sequence>
<dbReference type="Proteomes" id="UP000005806">
    <property type="component" value="Unassembled WGS sequence"/>
</dbReference>
<accession>A0A822L7W3</accession>
<gene>
    <name evidence="1" type="ORF">MICCA_2410006</name>
</gene>
<evidence type="ECO:0000313" key="1">
    <source>
        <dbReference type="EMBL" id="CCH92604.1"/>
    </source>
</evidence>
<dbReference type="RefSeq" id="WP_002754058.1">
    <property type="nucleotide sequence ID" value="NZ_HE972567.1"/>
</dbReference>
<protein>
    <submittedName>
        <fullName evidence="1">Uncharacterized protein</fullName>
    </submittedName>
</protein>
<organism evidence="1 2">
    <name type="scientific">Microcystis aeruginosa PCC 9432</name>
    <dbReference type="NCBI Taxonomy" id="1160280"/>
    <lineage>
        <taxon>Bacteria</taxon>
        <taxon>Bacillati</taxon>
        <taxon>Cyanobacteriota</taxon>
        <taxon>Cyanophyceae</taxon>
        <taxon>Oscillatoriophycideae</taxon>
        <taxon>Chroococcales</taxon>
        <taxon>Microcystaceae</taxon>
        <taxon>Microcystis</taxon>
    </lineage>
</organism>
<comment type="caution">
    <text evidence="1">The sequence shown here is derived from an EMBL/GenBank/DDBJ whole genome shotgun (WGS) entry which is preliminary data.</text>
</comment>